<feature type="chain" id="PRO_5044629027" description="Secreted protein" evidence="1">
    <location>
        <begin position="21"/>
        <end position="121"/>
    </location>
</feature>
<dbReference type="GeneID" id="54461535"/>
<proteinExistence type="predicted"/>
<reference evidence="4" key="3">
    <citation type="submission" date="2025-04" db="UniProtKB">
        <authorList>
            <consortium name="RefSeq"/>
        </authorList>
    </citation>
    <scope>IDENTIFICATION</scope>
    <source>
        <strain evidence="4">CBS 304.34</strain>
    </source>
</reference>
<accession>A0A6A6YCG6</accession>
<name>A0A6A6YCG6_9PEZI</name>
<keyword evidence="3" id="KW-1185">Reference proteome</keyword>
<evidence type="ECO:0000313" key="2">
    <source>
        <dbReference type="EMBL" id="KAF2806203.1"/>
    </source>
</evidence>
<reference evidence="4" key="2">
    <citation type="submission" date="2020-04" db="EMBL/GenBank/DDBJ databases">
        <authorList>
            <consortium name="NCBI Genome Project"/>
        </authorList>
    </citation>
    <scope>NUCLEOTIDE SEQUENCE</scope>
    <source>
        <strain evidence="4">CBS 304.34</strain>
    </source>
</reference>
<dbReference type="EMBL" id="MU003707">
    <property type="protein sequence ID" value="KAF2806203.1"/>
    <property type="molecule type" value="Genomic_DNA"/>
</dbReference>
<evidence type="ECO:0000313" key="4">
    <source>
        <dbReference type="RefSeq" id="XP_033573167.1"/>
    </source>
</evidence>
<evidence type="ECO:0000313" key="3">
    <source>
        <dbReference type="Proteomes" id="UP000504636"/>
    </source>
</evidence>
<feature type="signal peptide" evidence="1">
    <location>
        <begin position="1"/>
        <end position="20"/>
    </location>
</feature>
<evidence type="ECO:0000256" key="1">
    <source>
        <dbReference type="SAM" id="SignalP"/>
    </source>
</evidence>
<dbReference type="RefSeq" id="XP_033573167.1">
    <property type="nucleotide sequence ID" value="XM_033720642.1"/>
</dbReference>
<gene>
    <name evidence="2 4" type="ORF">BDZ99DRAFT_465852</name>
</gene>
<protein>
    <recommendedName>
        <fullName evidence="5">Secreted protein</fullName>
    </recommendedName>
</protein>
<dbReference type="Proteomes" id="UP000504636">
    <property type="component" value="Unplaced"/>
</dbReference>
<sequence>MRLFLPIHLLTFLYRPCGYCVHIEALYLTLKIPFYHPSSPLRFCAYYNPVLLPGLRDSAQCTNLVFSLTGLPTQSRRIEGGGFDLKLSLANRILCWSSAIGTSISFQSSFAHHGTSIRVPS</sequence>
<organism evidence="2">
    <name type="scientific">Mytilinidion resinicola</name>
    <dbReference type="NCBI Taxonomy" id="574789"/>
    <lineage>
        <taxon>Eukaryota</taxon>
        <taxon>Fungi</taxon>
        <taxon>Dikarya</taxon>
        <taxon>Ascomycota</taxon>
        <taxon>Pezizomycotina</taxon>
        <taxon>Dothideomycetes</taxon>
        <taxon>Pleosporomycetidae</taxon>
        <taxon>Mytilinidiales</taxon>
        <taxon>Mytilinidiaceae</taxon>
        <taxon>Mytilinidion</taxon>
    </lineage>
</organism>
<evidence type="ECO:0008006" key="5">
    <source>
        <dbReference type="Google" id="ProtNLM"/>
    </source>
</evidence>
<keyword evidence="1" id="KW-0732">Signal</keyword>
<dbReference type="AlphaFoldDB" id="A0A6A6YCG6"/>
<reference evidence="2 4" key="1">
    <citation type="journal article" date="2020" name="Stud. Mycol.">
        <title>101 Dothideomycetes genomes: a test case for predicting lifestyles and emergence of pathogens.</title>
        <authorList>
            <person name="Haridas S."/>
            <person name="Albert R."/>
            <person name="Binder M."/>
            <person name="Bloem J."/>
            <person name="Labutti K."/>
            <person name="Salamov A."/>
            <person name="Andreopoulos B."/>
            <person name="Baker S."/>
            <person name="Barry K."/>
            <person name="Bills G."/>
            <person name="Bluhm B."/>
            <person name="Cannon C."/>
            <person name="Castanera R."/>
            <person name="Culley D."/>
            <person name="Daum C."/>
            <person name="Ezra D."/>
            <person name="Gonzalez J."/>
            <person name="Henrissat B."/>
            <person name="Kuo A."/>
            <person name="Liang C."/>
            <person name="Lipzen A."/>
            <person name="Lutzoni F."/>
            <person name="Magnuson J."/>
            <person name="Mondo S."/>
            <person name="Nolan M."/>
            <person name="Ohm R."/>
            <person name="Pangilinan J."/>
            <person name="Park H.-J."/>
            <person name="Ramirez L."/>
            <person name="Alfaro M."/>
            <person name="Sun H."/>
            <person name="Tritt A."/>
            <person name="Yoshinaga Y."/>
            <person name="Zwiers L.-H."/>
            <person name="Turgeon B."/>
            <person name="Goodwin S."/>
            <person name="Spatafora J."/>
            <person name="Crous P."/>
            <person name="Grigoriev I."/>
        </authorList>
    </citation>
    <scope>NUCLEOTIDE SEQUENCE</scope>
    <source>
        <strain evidence="2 4">CBS 304.34</strain>
    </source>
</reference>